<feature type="binding site" evidence="16">
    <location>
        <position position="7"/>
    </location>
    <ligand>
        <name>substrate</name>
    </ligand>
</feature>
<dbReference type="InterPro" id="IPR036397">
    <property type="entry name" value="RNaseH_sf"/>
</dbReference>
<evidence type="ECO:0000259" key="19">
    <source>
        <dbReference type="SMART" id="SM00479"/>
    </source>
</evidence>
<feature type="binding site" evidence="17">
    <location>
        <position position="7"/>
    </location>
    <ligand>
        <name>a divalent metal cation</name>
        <dbReference type="ChEBI" id="CHEBI:60240"/>
        <label>1</label>
        <note>catalytic</note>
    </ligand>
</feature>
<evidence type="ECO:0000256" key="5">
    <source>
        <dbReference type="ARBA" id="ARBA00022695"/>
    </source>
</evidence>
<feature type="binding site" evidence="16">
    <location>
        <position position="9"/>
    </location>
    <ligand>
        <name>substrate</name>
    </ligand>
</feature>
<dbReference type="SUPFAM" id="SSF53098">
    <property type="entry name" value="Ribonuclease H-like"/>
    <property type="match status" value="1"/>
</dbReference>
<feature type="binding site" evidence="17">
    <location>
        <position position="159"/>
    </location>
    <ligand>
        <name>a divalent metal cation</name>
        <dbReference type="ChEBI" id="CHEBI:60240"/>
        <label>1</label>
        <note>catalytic</note>
    </ligand>
</feature>
<feature type="binding site" evidence="16">
    <location>
        <position position="159"/>
    </location>
    <ligand>
        <name>substrate</name>
    </ligand>
</feature>
<name>A0A8J2Z3V8_9GAMM</name>
<evidence type="ECO:0000256" key="4">
    <source>
        <dbReference type="ARBA" id="ARBA00022679"/>
    </source>
</evidence>
<keyword evidence="13 17" id="KW-0464">Manganese</keyword>
<keyword evidence="5 18" id="KW-0548">Nucleotidyltransferase</keyword>
<dbReference type="NCBIfam" id="NF004316">
    <property type="entry name" value="PRK05711.1"/>
    <property type="match status" value="1"/>
</dbReference>
<dbReference type="PANTHER" id="PTHR30231:SF41">
    <property type="entry name" value="DNA POLYMERASE III SUBUNIT EPSILON"/>
    <property type="match status" value="1"/>
</dbReference>
<keyword evidence="4 18" id="KW-0808">Transferase</keyword>
<dbReference type="GO" id="GO:0005829">
    <property type="term" value="C:cytosol"/>
    <property type="evidence" value="ECO:0007669"/>
    <property type="project" value="TreeGrafter"/>
</dbReference>
<evidence type="ECO:0000313" key="21">
    <source>
        <dbReference type="Proteomes" id="UP000636949"/>
    </source>
</evidence>
<keyword evidence="11 17" id="KW-0460">Magnesium</keyword>
<dbReference type="InterPro" id="IPR006309">
    <property type="entry name" value="DnaQ_proteo"/>
</dbReference>
<gene>
    <name evidence="18 20" type="primary">dnaQ</name>
    <name evidence="20" type="ORF">GCM10010995_09160</name>
</gene>
<evidence type="ECO:0000256" key="9">
    <source>
        <dbReference type="ARBA" id="ARBA00022801"/>
    </source>
</evidence>
<evidence type="ECO:0000256" key="11">
    <source>
        <dbReference type="ARBA" id="ARBA00022842"/>
    </source>
</evidence>
<dbReference type="InterPro" id="IPR013520">
    <property type="entry name" value="Ribonucl_H"/>
</dbReference>
<keyword evidence="8 17" id="KW-0479">Metal-binding</keyword>
<protein>
    <recommendedName>
        <fullName evidence="3 18">DNA polymerase III subunit epsilon</fullName>
        <ecNumber evidence="2 18">2.7.7.7</ecNumber>
    </recommendedName>
</protein>
<dbReference type="GO" id="GO:0003887">
    <property type="term" value="F:DNA-directed DNA polymerase activity"/>
    <property type="evidence" value="ECO:0007669"/>
    <property type="project" value="UniProtKB-KW"/>
</dbReference>
<keyword evidence="7 18" id="KW-0540">Nuclease</keyword>
<accession>A0A8J2Z3V8</accession>
<dbReference type="EC" id="2.7.7.7" evidence="2 18"/>
<evidence type="ECO:0000313" key="20">
    <source>
        <dbReference type="EMBL" id="GGF94109.1"/>
    </source>
</evidence>
<dbReference type="GO" id="GO:0003677">
    <property type="term" value="F:DNA binding"/>
    <property type="evidence" value="ECO:0007669"/>
    <property type="project" value="InterPro"/>
</dbReference>
<evidence type="ECO:0000256" key="12">
    <source>
        <dbReference type="ARBA" id="ARBA00022932"/>
    </source>
</evidence>
<dbReference type="Gene3D" id="3.30.420.10">
    <property type="entry name" value="Ribonuclease H-like superfamily/Ribonuclease H"/>
    <property type="match status" value="1"/>
</dbReference>
<keyword evidence="21" id="KW-1185">Reference proteome</keyword>
<evidence type="ECO:0000256" key="7">
    <source>
        <dbReference type="ARBA" id="ARBA00022722"/>
    </source>
</evidence>
<dbReference type="NCBIfam" id="TIGR01406">
    <property type="entry name" value="dnaQ_proteo"/>
    <property type="match status" value="1"/>
</dbReference>
<evidence type="ECO:0000256" key="2">
    <source>
        <dbReference type="ARBA" id="ARBA00012417"/>
    </source>
</evidence>
<comment type="catalytic activity">
    <reaction evidence="14 18">
        <text>DNA(n) + a 2'-deoxyribonucleoside 5'-triphosphate = DNA(n+1) + diphosphate</text>
        <dbReference type="Rhea" id="RHEA:22508"/>
        <dbReference type="Rhea" id="RHEA-COMP:17339"/>
        <dbReference type="Rhea" id="RHEA-COMP:17340"/>
        <dbReference type="ChEBI" id="CHEBI:33019"/>
        <dbReference type="ChEBI" id="CHEBI:61560"/>
        <dbReference type="ChEBI" id="CHEBI:173112"/>
        <dbReference type="EC" id="2.7.7.7"/>
    </reaction>
</comment>
<dbReference type="InterPro" id="IPR006054">
    <property type="entry name" value="DnaQ"/>
</dbReference>
<feature type="active site" description="Proton acceptor" evidence="15">
    <location>
        <position position="154"/>
    </location>
</feature>
<evidence type="ECO:0000256" key="18">
    <source>
        <dbReference type="RuleBase" id="RU364087"/>
    </source>
</evidence>
<organism evidence="20 21">
    <name type="scientific">Cysteiniphilum litorale</name>
    <dbReference type="NCBI Taxonomy" id="2056700"/>
    <lineage>
        <taxon>Bacteria</taxon>
        <taxon>Pseudomonadati</taxon>
        <taxon>Pseudomonadota</taxon>
        <taxon>Gammaproteobacteria</taxon>
        <taxon>Thiotrichales</taxon>
        <taxon>Fastidiosibacteraceae</taxon>
        <taxon>Cysteiniphilum</taxon>
    </lineage>
</organism>
<evidence type="ECO:0000256" key="13">
    <source>
        <dbReference type="ARBA" id="ARBA00023211"/>
    </source>
</evidence>
<comment type="cofactor">
    <cofactor evidence="1 18">
        <name>Mn(2+)</name>
        <dbReference type="ChEBI" id="CHEBI:29035"/>
    </cofactor>
</comment>
<feature type="domain" description="Exonuclease" evidence="19">
    <location>
        <begin position="2"/>
        <end position="176"/>
    </location>
</feature>
<evidence type="ECO:0000256" key="16">
    <source>
        <dbReference type="PIRSR" id="PIRSR606309-2"/>
    </source>
</evidence>
<dbReference type="CDD" id="cd06131">
    <property type="entry name" value="DNA_pol_III_epsilon_Ecoli_like"/>
    <property type="match status" value="1"/>
</dbReference>
<evidence type="ECO:0000256" key="14">
    <source>
        <dbReference type="ARBA" id="ARBA00049244"/>
    </source>
</evidence>
<dbReference type="EMBL" id="BMJS01000007">
    <property type="protein sequence ID" value="GGF94109.1"/>
    <property type="molecule type" value="Genomic_DNA"/>
</dbReference>
<dbReference type="SMART" id="SM00479">
    <property type="entry name" value="EXOIII"/>
    <property type="match status" value="1"/>
</dbReference>
<dbReference type="GO" id="GO:0008408">
    <property type="term" value="F:3'-5' exonuclease activity"/>
    <property type="evidence" value="ECO:0007669"/>
    <property type="project" value="TreeGrafter"/>
</dbReference>
<comment type="cofactor">
    <cofactor evidence="17">
        <name>Mg(2+)</name>
        <dbReference type="ChEBI" id="CHEBI:18420"/>
    </cofactor>
    <cofactor evidence="17">
        <name>Mn(2+)</name>
        <dbReference type="ChEBI" id="CHEBI:29035"/>
    </cofactor>
    <text evidence="17">Binds 2 divalent metal cations. Magnesium or manganese.</text>
</comment>
<dbReference type="NCBIfam" id="TIGR00573">
    <property type="entry name" value="dnaq"/>
    <property type="match status" value="1"/>
</dbReference>
<dbReference type="GO" id="GO:0046872">
    <property type="term" value="F:metal ion binding"/>
    <property type="evidence" value="ECO:0007669"/>
    <property type="project" value="UniProtKB-KW"/>
</dbReference>
<dbReference type="Pfam" id="PF00929">
    <property type="entry name" value="RNase_T"/>
    <property type="match status" value="1"/>
</dbReference>
<dbReference type="PANTHER" id="PTHR30231">
    <property type="entry name" value="DNA POLYMERASE III SUBUNIT EPSILON"/>
    <property type="match status" value="1"/>
</dbReference>
<feature type="binding site" evidence="16">
    <location>
        <position position="57"/>
    </location>
    <ligand>
        <name>substrate</name>
    </ligand>
</feature>
<keyword evidence="12 18" id="KW-0239">DNA-directed DNA polymerase</keyword>
<evidence type="ECO:0000256" key="10">
    <source>
        <dbReference type="ARBA" id="ARBA00022839"/>
    </source>
</evidence>
<reference evidence="20" key="1">
    <citation type="journal article" date="2014" name="Int. J. Syst. Evol. Microbiol.">
        <title>Complete genome sequence of Corynebacterium casei LMG S-19264T (=DSM 44701T), isolated from a smear-ripened cheese.</title>
        <authorList>
            <consortium name="US DOE Joint Genome Institute (JGI-PGF)"/>
            <person name="Walter F."/>
            <person name="Albersmeier A."/>
            <person name="Kalinowski J."/>
            <person name="Ruckert C."/>
        </authorList>
    </citation>
    <scope>NUCLEOTIDE SEQUENCE</scope>
    <source>
        <strain evidence="20">CGMCC 1.15758</strain>
    </source>
</reference>
<feature type="binding site" evidence="17">
    <location>
        <position position="9"/>
    </location>
    <ligand>
        <name>a divalent metal cation</name>
        <dbReference type="ChEBI" id="CHEBI:60240"/>
        <label>1</label>
        <note>catalytic</note>
    </ligand>
</feature>
<dbReference type="AlphaFoldDB" id="A0A8J2Z3V8"/>
<evidence type="ECO:0000256" key="15">
    <source>
        <dbReference type="PIRSR" id="PIRSR606309-1"/>
    </source>
</evidence>
<evidence type="ECO:0000256" key="8">
    <source>
        <dbReference type="ARBA" id="ARBA00022723"/>
    </source>
</evidence>
<proteinExistence type="predicted"/>
<keyword evidence="9 18" id="KW-0378">Hydrolase</keyword>
<dbReference type="InterPro" id="IPR012337">
    <property type="entry name" value="RNaseH-like_sf"/>
</dbReference>
<comment type="caution">
    <text evidence="20">The sequence shown here is derived from an EMBL/GenBank/DDBJ whole genome shotgun (WGS) entry which is preliminary data.</text>
</comment>
<evidence type="ECO:0000256" key="17">
    <source>
        <dbReference type="PIRSR" id="PIRSR606309-3"/>
    </source>
</evidence>
<keyword evidence="10 18" id="KW-0269">Exonuclease</keyword>
<sequence length="242" mass="27334">MRQIFLDTETTGFDFKSGHRIIEFGAVEMIDRKLTGNNLHFYFKPDIEVEAGALQVHGLSNDFLADKPLFSDKIDDIMAYLGQSELIIHNAGFDVPFLNWELQLLSPNKWGALEQHCHIIDSLIMAREKHPGQKNSLDALCSRYGVNNKHRTLHGALLDAEILADVYLMMTGGQLDLFSLMTPAAEDNNNIDNLTKGHTSTSTNQALNLVDLLALKPQCDAHDDYLKLLDKKSKDQTLWRRL</sequence>
<evidence type="ECO:0000256" key="1">
    <source>
        <dbReference type="ARBA" id="ARBA00001936"/>
    </source>
</evidence>
<comment type="subunit">
    <text evidence="18">DNA polymerase III contains a core (composed of alpha, epsilon and theta chains) that associates with a tau subunit. This core dimerizes to form the POLIII' complex. PolIII' associates with the gamma complex (composed of gamma, delta, delta', psi and chi chains) and with the beta chain to form the complete DNA polymerase III complex.</text>
</comment>
<dbReference type="Proteomes" id="UP000636949">
    <property type="component" value="Unassembled WGS sequence"/>
</dbReference>
<evidence type="ECO:0000256" key="6">
    <source>
        <dbReference type="ARBA" id="ARBA00022705"/>
    </source>
</evidence>
<dbReference type="GO" id="GO:0045004">
    <property type="term" value="P:DNA replication proofreading"/>
    <property type="evidence" value="ECO:0007669"/>
    <property type="project" value="TreeGrafter"/>
</dbReference>
<keyword evidence="6 18" id="KW-0235">DNA replication</keyword>
<dbReference type="FunFam" id="3.30.420.10:FF:000012">
    <property type="entry name" value="DNA polymerase III subunit epsilon"/>
    <property type="match status" value="1"/>
</dbReference>
<reference evidence="20" key="2">
    <citation type="submission" date="2020-09" db="EMBL/GenBank/DDBJ databases">
        <authorList>
            <person name="Sun Q."/>
            <person name="Zhou Y."/>
        </authorList>
    </citation>
    <scope>NUCLEOTIDE SEQUENCE</scope>
    <source>
        <strain evidence="20">CGMCC 1.15758</strain>
    </source>
</reference>
<comment type="function">
    <text evidence="18">DNA polymerase III is a complex, multichain enzyme responsible for most of the replicative synthesis in bacteria. The epsilon subunit contain the editing function and is a proofreading 3'-5' exonuclease.</text>
</comment>
<evidence type="ECO:0000256" key="3">
    <source>
        <dbReference type="ARBA" id="ARBA00020352"/>
    </source>
</evidence>